<dbReference type="AlphaFoldDB" id="A0A9D1VVC1"/>
<keyword evidence="1" id="KW-0472">Membrane</keyword>
<keyword evidence="1" id="KW-1133">Transmembrane helix</keyword>
<evidence type="ECO:0000313" key="3">
    <source>
        <dbReference type="Proteomes" id="UP000824243"/>
    </source>
</evidence>
<accession>A0A9D1VVC1</accession>
<keyword evidence="1" id="KW-0812">Transmembrane</keyword>
<reference evidence="2" key="2">
    <citation type="submission" date="2021-04" db="EMBL/GenBank/DDBJ databases">
        <authorList>
            <person name="Gilroy R."/>
        </authorList>
    </citation>
    <scope>NUCLEOTIDE SEQUENCE</scope>
    <source>
        <strain evidence="2">ChiSjej5B23-15282</strain>
    </source>
</reference>
<proteinExistence type="predicted"/>
<sequence length="219" mass="24111">MEKQQYESDLTRKEKWQKQWETIRKLKGGERLEYLWQYYKSVLIILAAVILVIYTAVVMISNAMRDTLLTVVIVDSELSSDEAAEELEEGILDIIGTGGKHDYVETVLTATSSDTGESVMKLRVALSTAGEADVAVCSEEVYEEYAAQGAFADLEDVLGDAYDSCAACMTDGQIDLTKCPDGFLDQYVGYSPAYLCVLSHSENTETAARLIEGIVSGQQ</sequence>
<comment type="caution">
    <text evidence="2">The sequence shown here is derived from an EMBL/GenBank/DDBJ whole genome shotgun (WGS) entry which is preliminary data.</text>
</comment>
<organism evidence="2 3">
    <name type="scientific">Candidatus Mediterraneibacter caccavium</name>
    <dbReference type="NCBI Taxonomy" id="2838661"/>
    <lineage>
        <taxon>Bacteria</taxon>
        <taxon>Bacillati</taxon>
        <taxon>Bacillota</taxon>
        <taxon>Clostridia</taxon>
        <taxon>Lachnospirales</taxon>
        <taxon>Lachnospiraceae</taxon>
        <taxon>Mediterraneibacter</taxon>
    </lineage>
</organism>
<name>A0A9D1VVC1_9FIRM</name>
<dbReference type="EMBL" id="DXFA01000028">
    <property type="protein sequence ID" value="HIX47706.1"/>
    <property type="molecule type" value="Genomic_DNA"/>
</dbReference>
<gene>
    <name evidence="2" type="ORF">H9981_01600</name>
</gene>
<evidence type="ECO:0000313" key="2">
    <source>
        <dbReference type="EMBL" id="HIX47706.1"/>
    </source>
</evidence>
<dbReference type="Gene3D" id="3.40.190.10">
    <property type="entry name" value="Periplasmic binding protein-like II"/>
    <property type="match status" value="1"/>
</dbReference>
<dbReference type="Proteomes" id="UP000824243">
    <property type="component" value="Unassembled WGS sequence"/>
</dbReference>
<feature type="transmembrane region" description="Helical" evidence="1">
    <location>
        <begin position="38"/>
        <end position="60"/>
    </location>
</feature>
<protein>
    <submittedName>
        <fullName evidence="2">Uncharacterized protein</fullName>
    </submittedName>
</protein>
<reference evidence="2" key="1">
    <citation type="journal article" date="2021" name="PeerJ">
        <title>Extensive microbial diversity within the chicken gut microbiome revealed by metagenomics and culture.</title>
        <authorList>
            <person name="Gilroy R."/>
            <person name="Ravi A."/>
            <person name="Getino M."/>
            <person name="Pursley I."/>
            <person name="Horton D.L."/>
            <person name="Alikhan N.F."/>
            <person name="Baker D."/>
            <person name="Gharbi K."/>
            <person name="Hall N."/>
            <person name="Watson M."/>
            <person name="Adriaenssens E.M."/>
            <person name="Foster-Nyarko E."/>
            <person name="Jarju S."/>
            <person name="Secka A."/>
            <person name="Antonio M."/>
            <person name="Oren A."/>
            <person name="Chaudhuri R.R."/>
            <person name="La Ragione R."/>
            <person name="Hildebrand F."/>
            <person name="Pallen M.J."/>
        </authorList>
    </citation>
    <scope>NUCLEOTIDE SEQUENCE</scope>
    <source>
        <strain evidence="2">ChiSjej5B23-15282</strain>
    </source>
</reference>
<evidence type="ECO:0000256" key="1">
    <source>
        <dbReference type="SAM" id="Phobius"/>
    </source>
</evidence>